<keyword evidence="4" id="KW-1185">Reference proteome</keyword>
<proteinExistence type="predicted"/>
<dbReference type="GO" id="GO:0080008">
    <property type="term" value="C:Cul4-RING E3 ubiquitin ligase complex"/>
    <property type="evidence" value="ECO:0007669"/>
    <property type="project" value="TreeGrafter"/>
</dbReference>
<feature type="compositionally biased region" description="Polar residues" evidence="2">
    <location>
        <begin position="60"/>
        <end position="72"/>
    </location>
</feature>
<dbReference type="RefSeq" id="XP_016604240.1">
    <property type="nucleotide sequence ID" value="XM_016756512.1"/>
</dbReference>
<gene>
    <name evidence="3" type="ORF">SPPG_08354</name>
</gene>
<evidence type="ECO:0008006" key="5">
    <source>
        <dbReference type="Google" id="ProtNLM"/>
    </source>
</evidence>
<dbReference type="InterPro" id="IPR051191">
    <property type="entry name" value="DCAF12"/>
</dbReference>
<dbReference type="PANTHER" id="PTHR19860">
    <property type="entry name" value="DDB1- AND CUL4-ASSOCIATED FACTOR 12-RELATED"/>
    <property type="match status" value="1"/>
</dbReference>
<keyword evidence="1" id="KW-0677">Repeat</keyword>
<dbReference type="PANTHER" id="PTHR19860:SF40">
    <property type="entry name" value="WD40 REPEAT-CONTAINING PROTEIN"/>
    <property type="match status" value="1"/>
</dbReference>
<dbReference type="InParanoid" id="A0A0L0H3Z2"/>
<dbReference type="OrthoDB" id="2325716at2759"/>
<name>A0A0L0H3Z2_SPIPD</name>
<dbReference type="Proteomes" id="UP000053201">
    <property type="component" value="Unassembled WGS sequence"/>
</dbReference>
<evidence type="ECO:0000256" key="1">
    <source>
        <dbReference type="ARBA" id="ARBA00022737"/>
    </source>
</evidence>
<reference evidence="3 4" key="1">
    <citation type="submission" date="2009-08" db="EMBL/GenBank/DDBJ databases">
        <title>The Genome Sequence of Spizellomyces punctatus strain DAOM BR117.</title>
        <authorList>
            <consortium name="The Broad Institute Genome Sequencing Platform"/>
            <person name="Russ C."/>
            <person name="Cuomo C."/>
            <person name="Shea T."/>
            <person name="Young S.K."/>
            <person name="Zeng Q."/>
            <person name="Koehrsen M."/>
            <person name="Haas B."/>
            <person name="Borodovsky M."/>
            <person name="Guigo R."/>
            <person name="Alvarado L."/>
            <person name="Berlin A."/>
            <person name="Bochicchio J."/>
            <person name="Borenstein D."/>
            <person name="Chapman S."/>
            <person name="Chen Z."/>
            <person name="Engels R."/>
            <person name="Freedman E."/>
            <person name="Gellesch M."/>
            <person name="Goldberg J."/>
            <person name="Griggs A."/>
            <person name="Gujja S."/>
            <person name="Heiman D."/>
            <person name="Hepburn T."/>
            <person name="Howarth C."/>
            <person name="Jen D."/>
            <person name="Larson L."/>
            <person name="Lewis B."/>
            <person name="Mehta T."/>
            <person name="Park D."/>
            <person name="Pearson M."/>
            <person name="Roberts A."/>
            <person name="Saif S."/>
            <person name="Shenoy N."/>
            <person name="Sisk P."/>
            <person name="Stolte C."/>
            <person name="Sykes S."/>
            <person name="Thomson T."/>
            <person name="Walk T."/>
            <person name="White J."/>
            <person name="Yandava C."/>
            <person name="Burger G."/>
            <person name="Gray M.W."/>
            <person name="Holland P.W.H."/>
            <person name="King N."/>
            <person name="Lang F.B.F."/>
            <person name="Roger A.J."/>
            <person name="Ruiz-Trillo I."/>
            <person name="Lander E."/>
            <person name="Nusbaum C."/>
        </authorList>
    </citation>
    <scope>NUCLEOTIDE SEQUENCE [LARGE SCALE GENOMIC DNA]</scope>
    <source>
        <strain evidence="3 4">DAOM BR117</strain>
    </source>
</reference>
<accession>A0A0L0H3Z2</accession>
<evidence type="ECO:0000256" key="2">
    <source>
        <dbReference type="SAM" id="MobiDB-lite"/>
    </source>
</evidence>
<dbReference type="EMBL" id="KQ257470">
    <property type="protein sequence ID" value="KNC96200.1"/>
    <property type="molecule type" value="Genomic_DNA"/>
</dbReference>
<dbReference type="AlphaFoldDB" id="A0A0L0H3Z2"/>
<evidence type="ECO:0000313" key="4">
    <source>
        <dbReference type="Proteomes" id="UP000053201"/>
    </source>
</evidence>
<dbReference type="STRING" id="645134.A0A0L0H3Z2"/>
<organism evidence="3 4">
    <name type="scientific">Spizellomyces punctatus (strain DAOM BR117)</name>
    <dbReference type="NCBI Taxonomy" id="645134"/>
    <lineage>
        <taxon>Eukaryota</taxon>
        <taxon>Fungi</taxon>
        <taxon>Fungi incertae sedis</taxon>
        <taxon>Chytridiomycota</taxon>
        <taxon>Chytridiomycota incertae sedis</taxon>
        <taxon>Chytridiomycetes</taxon>
        <taxon>Spizellomycetales</taxon>
        <taxon>Spizellomycetaceae</taxon>
        <taxon>Spizellomyces</taxon>
    </lineage>
</organism>
<dbReference type="eggNOG" id="KOG3602">
    <property type="taxonomic scope" value="Eukaryota"/>
</dbReference>
<evidence type="ECO:0000313" key="3">
    <source>
        <dbReference type="EMBL" id="KNC96200.1"/>
    </source>
</evidence>
<dbReference type="VEuPathDB" id="FungiDB:SPPG_08354"/>
<feature type="region of interest" description="Disordered" evidence="2">
    <location>
        <begin position="1"/>
        <end position="34"/>
    </location>
</feature>
<feature type="region of interest" description="Disordered" evidence="2">
    <location>
        <begin position="59"/>
        <end position="84"/>
    </location>
</feature>
<protein>
    <recommendedName>
        <fullName evidence="5">DUF4062 domain-containing protein</fullName>
    </recommendedName>
</protein>
<dbReference type="GeneID" id="27691523"/>
<sequence>MGCGASSEKGRSNTVVPATAPKLEDKAFSGNIGHADHSREVLAKNEDVKPTTVDLKRDVTSSAQIDNAQSAITPDEAPDATKDTARASCNQLRHSDQSVNTPAHEGAVFPSIRLFLTSGPDLYAERDVLAREVFPGLEREVRKKGLDAFTFIDFRQDLPRYTPTDSTTLLHALMHIEHCRPYYIGIIGHSYGWIPDMNDPTHISSATLVKYPWLRKYEGASTMELEMTYGALDRDLVGDDLQALFYIKAGESEQHPMSDNGSVVSLQNAQEQTLENDRLERLKARIKADAIAKVRTFDSAEHLVELMRKDLLELTSSATYLDPRLALQHSYALAMTGCLPYLQIYSQLDELVESGMGENSSKCLMLTGPPGRGVSSVLANWIIHQKQLSQSTSHPRRIVMHFAECNTESSDPVSMLMNIMHDIYPVGREPASLPATPQGIFSAFRSMLQTVSEHLIVVISSLHLLENISNAHHLSWIPDSLPPNVTLVLSSAADSAPAVAARARGWKEISVKSLTCAEKQDLISSLEDSSGDATKTRLLEAIARNKLIDDPLLIILLCSHFNNLPGGLSASLIRTFTMTNIHTILTTVLVSLEKTFAHHIDTLLNPPTRIPNNHAFKVNLPTQTTPHPLAATLALIYATHTGIYEEEIRGMLCISHRSWAAIFNAIGPLVVSSSGRVVFIHPAVRAAVETRYVPTNRLRKGVYTSLARFFFKRGEWDVRAVKEVAWALVRGGEGQHVNLCGWLVRPEVVRLLLSKGESATMFRLWNAAGGIGLAKRLYSRLMETKDMDKDEVVRILMDGKEPDLSLSDHSFISTELFTSADQQLITRYLTACESG</sequence>
<dbReference type="OMA" id="CASEDSW"/>